<dbReference type="EMBL" id="SJPR01000003">
    <property type="protein sequence ID" value="TWT96622.1"/>
    <property type="molecule type" value="Genomic_DNA"/>
</dbReference>
<keyword evidence="1" id="KW-0472">Membrane</keyword>
<feature type="transmembrane region" description="Helical" evidence="1">
    <location>
        <begin position="12"/>
        <end position="33"/>
    </location>
</feature>
<dbReference type="AlphaFoldDB" id="A0A5C6A9E4"/>
<evidence type="ECO:0000313" key="2">
    <source>
        <dbReference type="EMBL" id="TWT96622.1"/>
    </source>
</evidence>
<gene>
    <name evidence="2" type="ORF">Pla108_23910</name>
</gene>
<dbReference type="Proteomes" id="UP000317421">
    <property type="component" value="Unassembled WGS sequence"/>
</dbReference>
<comment type="caution">
    <text evidence="2">The sequence shown here is derived from an EMBL/GenBank/DDBJ whole genome shotgun (WGS) entry which is preliminary data.</text>
</comment>
<keyword evidence="1" id="KW-0812">Transmembrane</keyword>
<evidence type="ECO:0000256" key="1">
    <source>
        <dbReference type="SAM" id="Phobius"/>
    </source>
</evidence>
<name>A0A5C6A9E4_9BACT</name>
<organism evidence="2 3">
    <name type="scientific">Botrimarina colliarenosi</name>
    <dbReference type="NCBI Taxonomy" id="2528001"/>
    <lineage>
        <taxon>Bacteria</taxon>
        <taxon>Pseudomonadati</taxon>
        <taxon>Planctomycetota</taxon>
        <taxon>Planctomycetia</taxon>
        <taxon>Pirellulales</taxon>
        <taxon>Lacipirellulaceae</taxon>
        <taxon>Botrimarina</taxon>
    </lineage>
</organism>
<accession>A0A5C6A9E4</accession>
<protein>
    <submittedName>
        <fullName evidence="2">Uncharacterized protein</fullName>
    </submittedName>
</protein>
<evidence type="ECO:0000313" key="3">
    <source>
        <dbReference type="Proteomes" id="UP000317421"/>
    </source>
</evidence>
<sequence length="77" mass="8232">MIGGLVWCLAGANVNGLLTILVGLIFVALYLDANGVVHEVRKRPAKRLTTDFSVLGEKNTMAGQSVSEKLIHQPKAS</sequence>
<keyword evidence="1" id="KW-1133">Transmembrane helix</keyword>
<keyword evidence="3" id="KW-1185">Reference proteome</keyword>
<proteinExistence type="predicted"/>
<reference evidence="2 3" key="1">
    <citation type="submission" date="2019-02" db="EMBL/GenBank/DDBJ databases">
        <title>Deep-cultivation of Planctomycetes and their phenomic and genomic characterization uncovers novel biology.</title>
        <authorList>
            <person name="Wiegand S."/>
            <person name="Jogler M."/>
            <person name="Boedeker C."/>
            <person name="Pinto D."/>
            <person name="Vollmers J."/>
            <person name="Rivas-Marin E."/>
            <person name="Kohn T."/>
            <person name="Peeters S.H."/>
            <person name="Heuer A."/>
            <person name="Rast P."/>
            <person name="Oberbeckmann S."/>
            <person name="Bunk B."/>
            <person name="Jeske O."/>
            <person name="Meyerdierks A."/>
            <person name="Storesund J.E."/>
            <person name="Kallscheuer N."/>
            <person name="Luecker S."/>
            <person name="Lage O.M."/>
            <person name="Pohl T."/>
            <person name="Merkel B.J."/>
            <person name="Hornburger P."/>
            <person name="Mueller R.-W."/>
            <person name="Bruemmer F."/>
            <person name="Labrenz M."/>
            <person name="Spormann A.M."/>
            <person name="Op Den Camp H."/>
            <person name="Overmann J."/>
            <person name="Amann R."/>
            <person name="Jetten M.S.M."/>
            <person name="Mascher T."/>
            <person name="Medema M.H."/>
            <person name="Devos D.P."/>
            <person name="Kaster A.-K."/>
            <person name="Ovreas L."/>
            <person name="Rohde M."/>
            <person name="Galperin M.Y."/>
            <person name="Jogler C."/>
        </authorList>
    </citation>
    <scope>NUCLEOTIDE SEQUENCE [LARGE SCALE GENOMIC DNA]</scope>
    <source>
        <strain evidence="2 3">Pla108</strain>
    </source>
</reference>